<dbReference type="Proteomes" id="UP000077856">
    <property type="component" value="Chromosome"/>
</dbReference>
<reference evidence="1 2" key="1">
    <citation type="submission" date="2016-04" db="EMBL/GenBank/DDBJ databases">
        <title>Complete genome sequence of Bacillus oceanisediminis strain 2691.</title>
        <authorList>
            <person name="Jeong H."/>
            <person name="Kim H.J."/>
            <person name="Lee D.-W."/>
        </authorList>
    </citation>
    <scope>NUCLEOTIDE SEQUENCE [LARGE SCALE GENOMIC DNA]</scope>
    <source>
        <strain evidence="1 2">2691</strain>
    </source>
</reference>
<dbReference type="KEGG" id="bon:A361_20565"/>
<protein>
    <submittedName>
        <fullName evidence="1">Uncharacterized protein</fullName>
    </submittedName>
</protein>
<sequence length="90" mass="10777">MKIRTKKPYVYFFFEPNIVIAREIPNKPYGNLEEFCLCPKLHFTYELKGNEDFESFDHIKKKHLEGKGYIIDQESTLIMFKTMNRHSKGN</sequence>
<evidence type="ECO:0000313" key="2">
    <source>
        <dbReference type="Proteomes" id="UP000077856"/>
    </source>
</evidence>
<dbReference type="EMBL" id="CP015506">
    <property type="protein sequence ID" value="AND41452.1"/>
    <property type="molecule type" value="Genomic_DNA"/>
</dbReference>
<accession>A0A160MEB4</accession>
<dbReference type="RefSeq" id="WP_019380137.1">
    <property type="nucleotide sequence ID" value="NZ_CP015506.1"/>
</dbReference>
<gene>
    <name evidence="1" type="ORF">A361_20565</name>
</gene>
<dbReference type="AlphaFoldDB" id="A0A160MEB4"/>
<name>A0A160MEB4_9BACI</name>
<evidence type="ECO:0000313" key="1">
    <source>
        <dbReference type="EMBL" id="AND41452.1"/>
    </source>
</evidence>
<organism evidence="1 2">
    <name type="scientific">Cytobacillus oceanisediminis 2691</name>
    <dbReference type="NCBI Taxonomy" id="1196031"/>
    <lineage>
        <taxon>Bacteria</taxon>
        <taxon>Bacillati</taxon>
        <taxon>Bacillota</taxon>
        <taxon>Bacilli</taxon>
        <taxon>Bacillales</taxon>
        <taxon>Bacillaceae</taxon>
        <taxon>Cytobacillus</taxon>
    </lineage>
</organism>
<proteinExistence type="predicted"/>